<feature type="active site" description="Proton acceptor" evidence="6">
    <location>
        <position position="285"/>
    </location>
</feature>
<dbReference type="PANTHER" id="PTHR10578">
    <property type="entry name" value="S -2-HYDROXY-ACID OXIDASE-RELATED"/>
    <property type="match status" value="1"/>
</dbReference>
<evidence type="ECO:0000256" key="5">
    <source>
        <dbReference type="ARBA" id="ARBA00024042"/>
    </source>
</evidence>
<evidence type="ECO:0000259" key="8">
    <source>
        <dbReference type="PROSITE" id="PS51349"/>
    </source>
</evidence>
<reference evidence="9" key="1">
    <citation type="submission" date="2013-07" db="EMBL/GenBank/DDBJ databases">
        <title>The Genome Sequence of Cryptococcus dejecticola CBS10117.</title>
        <authorList>
            <consortium name="The Broad Institute Genome Sequencing Platform"/>
            <person name="Cuomo C."/>
            <person name="Litvintseva A."/>
            <person name="Chen Y."/>
            <person name="Heitman J."/>
            <person name="Sun S."/>
            <person name="Springer D."/>
            <person name="Dromer F."/>
            <person name="Young S.K."/>
            <person name="Zeng Q."/>
            <person name="Gargeya S."/>
            <person name="Fitzgerald M."/>
            <person name="Abouelleil A."/>
            <person name="Alvarado L."/>
            <person name="Berlin A.M."/>
            <person name="Chapman S.B."/>
            <person name="Dewar J."/>
            <person name="Goldberg J."/>
            <person name="Griggs A."/>
            <person name="Gujja S."/>
            <person name="Hansen M."/>
            <person name="Howarth C."/>
            <person name="Imamovic A."/>
            <person name="Larimer J."/>
            <person name="McCowan C."/>
            <person name="Murphy C."/>
            <person name="Pearson M."/>
            <person name="Priest M."/>
            <person name="Roberts A."/>
            <person name="Saif S."/>
            <person name="Shea T."/>
            <person name="Sykes S."/>
            <person name="Wortman J."/>
            <person name="Nusbaum C."/>
            <person name="Birren B."/>
        </authorList>
    </citation>
    <scope>NUCLEOTIDE SEQUENCE [LARGE SCALE GENOMIC DNA]</scope>
    <source>
        <strain evidence="9">CBS 10117</strain>
    </source>
</reference>
<keyword evidence="3 7" id="KW-0288">FMN</keyword>
<keyword evidence="4" id="KW-0560">Oxidoreductase</keyword>
<evidence type="ECO:0000313" key="9">
    <source>
        <dbReference type="EMBL" id="OBR82225.1"/>
    </source>
</evidence>
<dbReference type="CDD" id="cd02809">
    <property type="entry name" value="alpha_hydroxyacid_oxid_FMN"/>
    <property type="match status" value="1"/>
</dbReference>
<feature type="binding site" evidence="7">
    <location>
        <position position="117"/>
    </location>
    <ligand>
        <name>FMN</name>
        <dbReference type="ChEBI" id="CHEBI:58210"/>
    </ligand>
</feature>
<dbReference type="GO" id="GO:0016614">
    <property type="term" value="F:oxidoreductase activity, acting on CH-OH group of donors"/>
    <property type="evidence" value="ECO:0007669"/>
    <property type="project" value="UniProtKB-ARBA"/>
</dbReference>
<comment type="similarity">
    <text evidence="5">Belongs to the FMN-dependent alpha-hydroxy acid dehydrogenase family.</text>
</comment>
<proteinExistence type="inferred from homology"/>
<sequence length="409" mass="44784">MSASAFAQVKPVSIADLEKIALEKLPRNVRAYYEGGAEDEITLKENISSLQRYRVVPRYLVDVGPDKLDVRSRAIWGKKQNVPFAIAPSAFHRLAGYDGELDVARAAAKRGISMGLSSSATSELEDVISAGRFASSQVTTDRQQQAGGSGHDLADSDWWQQLYVSNIRSDTEDFIHRSEKAGYTALLITVDRPYLGRRHSYLREKFELPPHLKRTSGTKMAQGEILESKLMVSTVFEDPSMHWDELIPWLRSITEMKILLKGILHPEDAALAIQHGLDGVVVSNHGGRQLDGAPATIDALPGIADVIQGRIPIFFDGGVRKGIDVFRALALGADMVLLGRAVLWGLAAGGEEGVGLALDIIAEEFRLVMALAGVTDVTQIRRSTLALVNPYQVGLNHLQDSAWEDVRPK</sequence>
<evidence type="ECO:0000256" key="1">
    <source>
        <dbReference type="ARBA" id="ARBA00001917"/>
    </source>
</evidence>
<accession>A0A1A5ZWP5</accession>
<feature type="binding site" evidence="7">
    <location>
        <begin position="339"/>
        <end position="340"/>
    </location>
    <ligand>
        <name>FMN</name>
        <dbReference type="ChEBI" id="CHEBI:58210"/>
    </ligand>
</feature>
<feature type="domain" description="FMN hydroxy acid dehydrogenase" evidence="8">
    <location>
        <begin position="6"/>
        <end position="390"/>
    </location>
</feature>
<feature type="binding site" evidence="7">
    <location>
        <position position="261"/>
    </location>
    <ligand>
        <name>FMN</name>
        <dbReference type="ChEBI" id="CHEBI:58210"/>
    </ligand>
</feature>
<feature type="binding site" evidence="7">
    <location>
        <position position="283"/>
    </location>
    <ligand>
        <name>FMN</name>
        <dbReference type="ChEBI" id="CHEBI:58210"/>
    </ligand>
</feature>
<dbReference type="GO" id="GO:0010181">
    <property type="term" value="F:FMN binding"/>
    <property type="evidence" value="ECO:0007669"/>
    <property type="project" value="InterPro"/>
</dbReference>
<feature type="binding site" evidence="7">
    <location>
        <begin position="88"/>
        <end position="90"/>
    </location>
    <ligand>
        <name>FMN</name>
        <dbReference type="ChEBI" id="CHEBI:58210"/>
    </ligand>
</feature>
<dbReference type="InterPro" id="IPR013785">
    <property type="entry name" value="Aldolase_TIM"/>
</dbReference>
<gene>
    <name evidence="9" type="ORF">I303_06984</name>
</gene>
<feature type="binding site" evidence="7">
    <location>
        <begin position="316"/>
        <end position="320"/>
    </location>
    <ligand>
        <name>FMN</name>
        <dbReference type="ChEBI" id="CHEBI:58210"/>
    </ligand>
</feature>
<dbReference type="AlphaFoldDB" id="A0A1A5ZWP5"/>
<protein>
    <recommendedName>
        <fullName evidence="8">FMN hydroxy acid dehydrogenase domain-containing protein</fullName>
    </recommendedName>
</protein>
<feature type="binding site" evidence="7">
    <location>
        <position position="189"/>
    </location>
    <ligand>
        <name>FMN</name>
        <dbReference type="ChEBI" id="CHEBI:58210"/>
    </ligand>
</feature>
<keyword evidence="2 7" id="KW-0285">Flavoprotein</keyword>
<feature type="binding site" evidence="7">
    <location>
        <position position="198"/>
    </location>
    <ligand>
        <name>glyoxylate</name>
        <dbReference type="ChEBI" id="CHEBI:36655"/>
    </ligand>
</feature>
<feature type="binding site" evidence="7">
    <location>
        <position position="285"/>
    </location>
    <ligand>
        <name>glyoxylate</name>
        <dbReference type="ChEBI" id="CHEBI:36655"/>
    </ligand>
</feature>
<dbReference type="OrthoDB" id="1925334at2759"/>
<dbReference type="PIRSF" id="PIRSF000138">
    <property type="entry name" value="Al-hdrx_acd_dh"/>
    <property type="match status" value="1"/>
</dbReference>
<feature type="binding site" evidence="7">
    <location>
        <position position="161"/>
    </location>
    <ligand>
        <name>FMN</name>
        <dbReference type="ChEBI" id="CHEBI:58210"/>
    </ligand>
</feature>
<dbReference type="EMBL" id="KI894035">
    <property type="protein sequence ID" value="OBR82225.1"/>
    <property type="molecule type" value="Genomic_DNA"/>
</dbReference>
<name>A0A1A5ZWP5_9TREE</name>
<dbReference type="InterPro" id="IPR000262">
    <property type="entry name" value="FMN-dep_DH"/>
</dbReference>
<dbReference type="SUPFAM" id="SSF51395">
    <property type="entry name" value="FMN-linked oxidoreductases"/>
    <property type="match status" value="1"/>
</dbReference>
<dbReference type="InterPro" id="IPR012133">
    <property type="entry name" value="Alpha-hydoxy_acid_DH_FMN"/>
</dbReference>
<dbReference type="InterPro" id="IPR008259">
    <property type="entry name" value="FMN_hydac_DH_AS"/>
</dbReference>
<feature type="binding site" evidence="7">
    <location>
        <position position="32"/>
    </location>
    <ligand>
        <name>glyoxylate</name>
        <dbReference type="ChEBI" id="CHEBI:36655"/>
    </ligand>
</feature>
<dbReference type="PROSITE" id="PS00557">
    <property type="entry name" value="FMN_HYDROXY_ACID_DH_1"/>
    <property type="match status" value="1"/>
</dbReference>
<dbReference type="PANTHER" id="PTHR10578:SF149">
    <property type="entry name" value="2-HYDROXYACID OXIDASE 2"/>
    <property type="match status" value="1"/>
</dbReference>
<dbReference type="Gene3D" id="3.20.20.70">
    <property type="entry name" value="Aldolase class I"/>
    <property type="match status" value="1"/>
</dbReference>
<dbReference type="VEuPathDB" id="FungiDB:I303_06984"/>
<feature type="binding site" evidence="7">
    <location>
        <position position="288"/>
    </location>
    <ligand>
        <name>glyoxylate</name>
        <dbReference type="ChEBI" id="CHEBI:36655"/>
    </ligand>
</feature>
<evidence type="ECO:0000256" key="7">
    <source>
        <dbReference type="PIRSR" id="PIRSR000138-2"/>
    </source>
</evidence>
<dbReference type="FunFam" id="3.20.20.70:FF:000029">
    <property type="entry name" value="L-lactate dehydrogenase"/>
    <property type="match status" value="1"/>
</dbReference>
<feature type="binding site" evidence="7">
    <location>
        <position position="163"/>
    </location>
    <ligand>
        <name>glyoxylate</name>
        <dbReference type="ChEBI" id="CHEBI:36655"/>
    </ligand>
</feature>
<evidence type="ECO:0000256" key="3">
    <source>
        <dbReference type="ARBA" id="ARBA00022643"/>
    </source>
</evidence>
<comment type="cofactor">
    <cofactor evidence="1">
        <name>FMN</name>
        <dbReference type="ChEBI" id="CHEBI:58210"/>
    </cofactor>
</comment>
<evidence type="ECO:0000256" key="4">
    <source>
        <dbReference type="ARBA" id="ARBA00023002"/>
    </source>
</evidence>
<organism evidence="9">
    <name type="scientific">Kwoniella dejecticola CBS 10117</name>
    <dbReference type="NCBI Taxonomy" id="1296121"/>
    <lineage>
        <taxon>Eukaryota</taxon>
        <taxon>Fungi</taxon>
        <taxon>Dikarya</taxon>
        <taxon>Basidiomycota</taxon>
        <taxon>Agaricomycotina</taxon>
        <taxon>Tremellomycetes</taxon>
        <taxon>Tremellales</taxon>
        <taxon>Cryptococcaceae</taxon>
        <taxon>Kwoniella</taxon>
    </lineage>
</organism>
<dbReference type="InterPro" id="IPR037396">
    <property type="entry name" value="FMN_HAD"/>
</dbReference>
<evidence type="ECO:0000256" key="2">
    <source>
        <dbReference type="ARBA" id="ARBA00022630"/>
    </source>
</evidence>
<evidence type="ECO:0000256" key="6">
    <source>
        <dbReference type="PIRSR" id="PIRSR000138-1"/>
    </source>
</evidence>
<dbReference type="PROSITE" id="PS51349">
    <property type="entry name" value="FMN_HYDROXY_ACID_DH_2"/>
    <property type="match status" value="1"/>
</dbReference>
<dbReference type="STRING" id="1296121.A0A1A5ZWP5"/>
<dbReference type="Pfam" id="PF01070">
    <property type="entry name" value="FMN_dh"/>
    <property type="match status" value="1"/>
</dbReference>